<evidence type="ECO:0000313" key="2">
    <source>
        <dbReference type="Proteomes" id="UP001152799"/>
    </source>
</evidence>
<dbReference type="AlphaFoldDB" id="A0A9N9MDM3"/>
<organism evidence="1 2">
    <name type="scientific">Ceutorhynchus assimilis</name>
    <name type="common">cabbage seed weevil</name>
    <dbReference type="NCBI Taxonomy" id="467358"/>
    <lineage>
        <taxon>Eukaryota</taxon>
        <taxon>Metazoa</taxon>
        <taxon>Ecdysozoa</taxon>
        <taxon>Arthropoda</taxon>
        <taxon>Hexapoda</taxon>
        <taxon>Insecta</taxon>
        <taxon>Pterygota</taxon>
        <taxon>Neoptera</taxon>
        <taxon>Endopterygota</taxon>
        <taxon>Coleoptera</taxon>
        <taxon>Polyphaga</taxon>
        <taxon>Cucujiformia</taxon>
        <taxon>Curculionidae</taxon>
        <taxon>Ceutorhynchinae</taxon>
        <taxon>Ceutorhynchus</taxon>
    </lineage>
</organism>
<name>A0A9N9MDM3_9CUCU</name>
<evidence type="ECO:0000313" key="1">
    <source>
        <dbReference type="EMBL" id="CAG9760971.1"/>
    </source>
</evidence>
<dbReference type="Proteomes" id="UP001152799">
    <property type="component" value="Chromosome 1"/>
</dbReference>
<keyword evidence="2" id="KW-1185">Reference proteome</keyword>
<dbReference type="EMBL" id="OU892277">
    <property type="protein sequence ID" value="CAG9760971.1"/>
    <property type="molecule type" value="Genomic_DNA"/>
</dbReference>
<sequence length="85" mass="10003">MFFPSHIITQIIIQSNIVKVKMIAYAKALLRQARGKFEINYQYNKQFLDLRKIELSVTNYWINNHVLPLTALSDAIHKLKTNNRT</sequence>
<accession>A0A9N9MDM3</accession>
<protein>
    <submittedName>
        <fullName evidence="1">Uncharacterized protein</fullName>
    </submittedName>
</protein>
<reference evidence="1" key="1">
    <citation type="submission" date="2022-01" db="EMBL/GenBank/DDBJ databases">
        <authorList>
            <person name="King R."/>
        </authorList>
    </citation>
    <scope>NUCLEOTIDE SEQUENCE</scope>
</reference>
<gene>
    <name evidence="1" type="ORF">CEUTPL_LOCUS1684</name>
</gene>
<proteinExistence type="predicted"/>